<evidence type="ECO:0000256" key="11">
    <source>
        <dbReference type="ARBA" id="ARBA00022741"/>
    </source>
</evidence>
<proteinExistence type="predicted"/>
<evidence type="ECO:0000313" key="22">
    <source>
        <dbReference type="EMBL" id="MFD2698702.1"/>
    </source>
</evidence>
<evidence type="ECO:0000256" key="20">
    <source>
        <dbReference type="SAM" id="Phobius"/>
    </source>
</evidence>
<dbReference type="EC" id="2.7.13.3" evidence="4"/>
<dbReference type="PRINTS" id="PR00344">
    <property type="entry name" value="BCTRLSENSOR"/>
</dbReference>
<keyword evidence="12" id="KW-0418">Kinase</keyword>
<comment type="function">
    <text evidence="17">Member of the two-component regulatory system NreB/NreC involved in the control of dissimilatory nitrate/nitrite reduction in response to oxygen. NreB functions as a direct oxygen sensor histidine kinase which is autophosphorylated, in the absence of oxygen, probably at the conserved histidine residue, and transfers its phosphate group probably to a conserved aspartate residue of NreC. NreB/NreC activates the expression of the nitrate (narGHJI) and nitrite (nir) reductase operons, as well as the putative nitrate transporter gene narT.</text>
</comment>
<sequence>MKQINIYNILSKPAAVLFQMLKAFIILQFIFIYASSLAQEKSKQVFDSIAFYQKQLEKPDNSKSRADNLVKLAQNYNLNDRHDKASPLLFEALEIYKSLNLEKELAYCNYEIFNTGNAKNSEQSRRHLQAFYDYAKKKNNIKALVQSHLGFGVSYLSSKTYPKAKENYKKAIALARKIGDSLSLVRARGNLGLIHSGYENLQDSARIKYQKNIDYLQSTTEHELLVNNLINYANSYEKEKKFKLALNYINQAKEVPISTNVDLYHKVINAKLARYHYELGDYKTALDYMYKSEQLRRKINYEKQKIAIADLQEKYEAEKKEKENIVLKHDIEKKEKVQQLLWAGIISALVIGSLIVFLILKNARKKRELIRKEEQLKQKQIEKELKDQELNSIDTLIEGQEKERQRLAENLHDNLGATLAALKINLMQLQKPDANFKQQALQNGVELINDAYEKVRGMAHEKSTGVIAKKGLLPAIKKLANQFSTQDLAISVEDFGLDNRLDNSLEIRIYRIIQELLTNIIKHAKATQAIISLTNHDSCLNIIVEDNGIGLPKNFKFSNQTGIGLGSIEKRVENLMGTIEIDSNPQRGTSIIINIPL</sequence>
<evidence type="ECO:0000256" key="8">
    <source>
        <dbReference type="ARBA" id="ARBA00022553"/>
    </source>
</evidence>
<evidence type="ECO:0000256" key="7">
    <source>
        <dbReference type="ARBA" id="ARBA00022490"/>
    </source>
</evidence>
<dbReference type="Pfam" id="PF02518">
    <property type="entry name" value="HATPase_c"/>
    <property type="match status" value="1"/>
</dbReference>
<comment type="cofactor">
    <cofactor evidence="2">
        <name>[4Fe-4S] cluster</name>
        <dbReference type="ChEBI" id="CHEBI:49883"/>
    </cofactor>
</comment>
<dbReference type="Gene3D" id="1.20.5.1930">
    <property type="match status" value="1"/>
</dbReference>
<evidence type="ECO:0000256" key="17">
    <source>
        <dbReference type="ARBA" id="ARBA00024827"/>
    </source>
</evidence>
<dbReference type="InterPro" id="IPR003594">
    <property type="entry name" value="HATPase_dom"/>
</dbReference>
<feature type="coiled-coil region" evidence="19">
    <location>
        <begin position="301"/>
        <end position="410"/>
    </location>
</feature>
<keyword evidence="14" id="KW-0408">Iron</keyword>
<evidence type="ECO:0000256" key="15">
    <source>
        <dbReference type="ARBA" id="ARBA00023012"/>
    </source>
</evidence>
<keyword evidence="20" id="KW-0812">Transmembrane</keyword>
<organism evidence="22 23">
    <name type="scientific">Mesonia sediminis</name>
    <dbReference type="NCBI Taxonomy" id="1703946"/>
    <lineage>
        <taxon>Bacteria</taxon>
        <taxon>Pseudomonadati</taxon>
        <taxon>Bacteroidota</taxon>
        <taxon>Flavobacteriia</taxon>
        <taxon>Flavobacteriales</taxon>
        <taxon>Flavobacteriaceae</taxon>
        <taxon>Mesonia</taxon>
    </lineage>
</organism>
<evidence type="ECO:0000259" key="21">
    <source>
        <dbReference type="PROSITE" id="PS50109"/>
    </source>
</evidence>
<protein>
    <recommendedName>
        <fullName evidence="5">Oxygen sensor histidine kinase NreB</fullName>
        <ecNumber evidence="4">2.7.13.3</ecNumber>
    </recommendedName>
    <alternativeName>
        <fullName evidence="18">Nitrogen regulation protein B</fullName>
    </alternativeName>
</protein>
<evidence type="ECO:0000256" key="1">
    <source>
        <dbReference type="ARBA" id="ARBA00000085"/>
    </source>
</evidence>
<feature type="transmembrane region" description="Helical" evidence="20">
    <location>
        <begin position="12"/>
        <end position="34"/>
    </location>
</feature>
<gene>
    <name evidence="22" type="ORF">ACFSQ0_11925</name>
</gene>
<dbReference type="InterPro" id="IPR005467">
    <property type="entry name" value="His_kinase_dom"/>
</dbReference>
<evidence type="ECO:0000256" key="19">
    <source>
        <dbReference type="SAM" id="Coils"/>
    </source>
</evidence>
<keyword evidence="23" id="KW-1185">Reference proteome</keyword>
<dbReference type="GO" id="GO:0005524">
    <property type="term" value="F:ATP binding"/>
    <property type="evidence" value="ECO:0007669"/>
    <property type="project" value="UniProtKB-KW"/>
</dbReference>
<evidence type="ECO:0000313" key="23">
    <source>
        <dbReference type="Proteomes" id="UP001597357"/>
    </source>
</evidence>
<comment type="catalytic activity">
    <reaction evidence="1">
        <text>ATP + protein L-histidine = ADP + protein N-phospho-L-histidine.</text>
        <dbReference type="EC" id="2.7.13.3"/>
    </reaction>
</comment>
<keyword evidence="20" id="KW-1133">Transmembrane helix</keyword>
<dbReference type="PROSITE" id="PS50109">
    <property type="entry name" value="HIS_KIN"/>
    <property type="match status" value="1"/>
</dbReference>
<dbReference type="InterPro" id="IPR011712">
    <property type="entry name" value="Sig_transdc_His_kin_sub3_dim/P"/>
</dbReference>
<dbReference type="RefSeq" id="WP_379048553.1">
    <property type="nucleotide sequence ID" value="NZ_JBHULZ010000041.1"/>
</dbReference>
<dbReference type="Gene3D" id="1.25.40.10">
    <property type="entry name" value="Tetratricopeptide repeat domain"/>
    <property type="match status" value="1"/>
</dbReference>
<dbReference type="InterPro" id="IPR011990">
    <property type="entry name" value="TPR-like_helical_dom_sf"/>
</dbReference>
<dbReference type="SUPFAM" id="SSF48452">
    <property type="entry name" value="TPR-like"/>
    <property type="match status" value="1"/>
</dbReference>
<evidence type="ECO:0000256" key="5">
    <source>
        <dbReference type="ARBA" id="ARBA00017322"/>
    </source>
</evidence>
<evidence type="ECO:0000256" key="3">
    <source>
        <dbReference type="ARBA" id="ARBA00004496"/>
    </source>
</evidence>
<comment type="subcellular location">
    <subcellularLocation>
        <location evidence="3">Cytoplasm</location>
    </subcellularLocation>
</comment>
<comment type="caution">
    <text evidence="22">The sequence shown here is derived from an EMBL/GenBank/DDBJ whole genome shotgun (WGS) entry which is preliminary data.</text>
</comment>
<evidence type="ECO:0000256" key="2">
    <source>
        <dbReference type="ARBA" id="ARBA00001966"/>
    </source>
</evidence>
<feature type="transmembrane region" description="Helical" evidence="20">
    <location>
        <begin position="340"/>
        <end position="360"/>
    </location>
</feature>
<dbReference type="InterPro" id="IPR004358">
    <property type="entry name" value="Sig_transdc_His_kin-like_C"/>
</dbReference>
<dbReference type="EMBL" id="JBHULZ010000041">
    <property type="protein sequence ID" value="MFD2698702.1"/>
    <property type="molecule type" value="Genomic_DNA"/>
</dbReference>
<dbReference type="Proteomes" id="UP001597357">
    <property type="component" value="Unassembled WGS sequence"/>
</dbReference>
<dbReference type="InterPro" id="IPR036890">
    <property type="entry name" value="HATPase_C_sf"/>
</dbReference>
<keyword evidence="19" id="KW-0175">Coiled coil</keyword>
<keyword evidence="20" id="KW-0472">Membrane</keyword>
<evidence type="ECO:0000256" key="14">
    <source>
        <dbReference type="ARBA" id="ARBA00023004"/>
    </source>
</evidence>
<evidence type="ECO:0000256" key="4">
    <source>
        <dbReference type="ARBA" id="ARBA00012438"/>
    </source>
</evidence>
<keyword evidence="8" id="KW-0597">Phosphoprotein</keyword>
<evidence type="ECO:0000256" key="10">
    <source>
        <dbReference type="ARBA" id="ARBA00022723"/>
    </source>
</evidence>
<evidence type="ECO:0000256" key="6">
    <source>
        <dbReference type="ARBA" id="ARBA00022485"/>
    </source>
</evidence>
<reference evidence="23" key="1">
    <citation type="journal article" date="2019" name="Int. J. Syst. Evol. Microbiol.">
        <title>The Global Catalogue of Microorganisms (GCM) 10K type strain sequencing project: providing services to taxonomists for standard genome sequencing and annotation.</title>
        <authorList>
            <consortium name="The Broad Institute Genomics Platform"/>
            <consortium name="The Broad Institute Genome Sequencing Center for Infectious Disease"/>
            <person name="Wu L."/>
            <person name="Ma J."/>
        </authorList>
    </citation>
    <scope>NUCLEOTIDE SEQUENCE [LARGE SCALE GENOMIC DNA]</scope>
    <source>
        <strain evidence="23">KCTC 42255</strain>
    </source>
</reference>
<keyword evidence="6" id="KW-0004">4Fe-4S</keyword>
<keyword evidence="16" id="KW-0411">Iron-sulfur</keyword>
<evidence type="ECO:0000256" key="13">
    <source>
        <dbReference type="ARBA" id="ARBA00022840"/>
    </source>
</evidence>
<evidence type="ECO:0000256" key="16">
    <source>
        <dbReference type="ARBA" id="ARBA00023014"/>
    </source>
</evidence>
<dbReference type="SMART" id="SM00387">
    <property type="entry name" value="HATPase_c"/>
    <property type="match status" value="1"/>
</dbReference>
<keyword evidence="7" id="KW-0963">Cytoplasm</keyword>
<feature type="domain" description="Histidine kinase" evidence="21">
    <location>
        <begin position="508"/>
        <end position="597"/>
    </location>
</feature>
<keyword evidence="15" id="KW-0902">Two-component regulatory system</keyword>
<keyword evidence="11" id="KW-0547">Nucleotide-binding</keyword>
<keyword evidence="9" id="KW-0808">Transferase</keyword>
<evidence type="ECO:0000256" key="9">
    <source>
        <dbReference type="ARBA" id="ARBA00022679"/>
    </source>
</evidence>
<evidence type="ECO:0000256" key="18">
    <source>
        <dbReference type="ARBA" id="ARBA00030800"/>
    </source>
</evidence>
<accession>A0ABW5SHU4</accession>
<dbReference type="Pfam" id="PF07730">
    <property type="entry name" value="HisKA_3"/>
    <property type="match status" value="1"/>
</dbReference>
<dbReference type="CDD" id="cd16917">
    <property type="entry name" value="HATPase_UhpB-NarQ-NarX-like"/>
    <property type="match status" value="1"/>
</dbReference>
<keyword evidence="13 22" id="KW-0067">ATP-binding</keyword>
<name>A0ABW5SHU4_9FLAO</name>
<keyword evidence="10" id="KW-0479">Metal-binding</keyword>
<dbReference type="SUPFAM" id="SSF55874">
    <property type="entry name" value="ATPase domain of HSP90 chaperone/DNA topoisomerase II/histidine kinase"/>
    <property type="match status" value="1"/>
</dbReference>
<dbReference type="PANTHER" id="PTHR24421">
    <property type="entry name" value="NITRATE/NITRITE SENSOR PROTEIN NARX-RELATED"/>
    <property type="match status" value="1"/>
</dbReference>
<dbReference type="InterPro" id="IPR050482">
    <property type="entry name" value="Sensor_HK_TwoCompSys"/>
</dbReference>
<dbReference type="PANTHER" id="PTHR24421:SF10">
    <property type="entry name" value="NITRATE_NITRITE SENSOR PROTEIN NARQ"/>
    <property type="match status" value="1"/>
</dbReference>
<evidence type="ECO:0000256" key="12">
    <source>
        <dbReference type="ARBA" id="ARBA00022777"/>
    </source>
</evidence>
<dbReference type="Gene3D" id="3.30.565.10">
    <property type="entry name" value="Histidine kinase-like ATPase, C-terminal domain"/>
    <property type="match status" value="1"/>
</dbReference>